<feature type="compositionally biased region" description="Polar residues" evidence="1">
    <location>
        <begin position="76"/>
        <end position="88"/>
    </location>
</feature>
<evidence type="ECO:0000313" key="2">
    <source>
        <dbReference type="EMBL" id="MCL7044766.1"/>
    </source>
</evidence>
<sequence>AIPGGTSNRTTMIHTDRHQGGNTASFPPQITEHIGSSNAARPGVHMQFKSSAGKNLGVANSTENAARSGFTENADIPSTSFSLATGTKRNGMGNIIDPSSSWRPSLQHNSSGK</sequence>
<proteinExistence type="predicted"/>
<gene>
    <name evidence="2" type="ORF">MKW94_023116</name>
</gene>
<dbReference type="EMBL" id="JAJJMA010261793">
    <property type="protein sequence ID" value="MCL7044766.1"/>
    <property type="molecule type" value="Genomic_DNA"/>
</dbReference>
<keyword evidence="3" id="KW-1185">Reference proteome</keyword>
<evidence type="ECO:0000313" key="3">
    <source>
        <dbReference type="Proteomes" id="UP001177140"/>
    </source>
</evidence>
<feature type="compositionally biased region" description="Polar residues" evidence="1">
    <location>
        <begin position="1"/>
        <end position="13"/>
    </location>
</feature>
<comment type="caution">
    <text evidence="2">The sequence shown here is derived from an EMBL/GenBank/DDBJ whole genome shotgun (WGS) entry which is preliminary data.</text>
</comment>
<reference evidence="2" key="1">
    <citation type="submission" date="2022-03" db="EMBL/GenBank/DDBJ databases">
        <title>A functionally conserved STORR gene fusion in Papaver species that diverged 16.8 million years ago.</title>
        <authorList>
            <person name="Catania T."/>
        </authorList>
    </citation>
    <scope>NUCLEOTIDE SEQUENCE</scope>
    <source>
        <strain evidence="2">S-191538</strain>
    </source>
</reference>
<dbReference type="Proteomes" id="UP001177140">
    <property type="component" value="Unassembled WGS sequence"/>
</dbReference>
<protein>
    <submittedName>
        <fullName evidence="2">Uncharacterized protein</fullName>
    </submittedName>
</protein>
<evidence type="ECO:0000256" key="1">
    <source>
        <dbReference type="SAM" id="MobiDB-lite"/>
    </source>
</evidence>
<feature type="compositionally biased region" description="Polar residues" evidence="1">
    <location>
        <begin position="97"/>
        <end position="113"/>
    </location>
</feature>
<feature type="non-terminal residue" evidence="2">
    <location>
        <position position="1"/>
    </location>
</feature>
<accession>A0AA41VNY0</accession>
<feature type="region of interest" description="Disordered" evidence="1">
    <location>
        <begin position="69"/>
        <end position="113"/>
    </location>
</feature>
<organism evidence="2 3">
    <name type="scientific">Papaver nudicaule</name>
    <name type="common">Iceland poppy</name>
    <dbReference type="NCBI Taxonomy" id="74823"/>
    <lineage>
        <taxon>Eukaryota</taxon>
        <taxon>Viridiplantae</taxon>
        <taxon>Streptophyta</taxon>
        <taxon>Embryophyta</taxon>
        <taxon>Tracheophyta</taxon>
        <taxon>Spermatophyta</taxon>
        <taxon>Magnoliopsida</taxon>
        <taxon>Ranunculales</taxon>
        <taxon>Papaveraceae</taxon>
        <taxon>Papaveroideae</taxon>
        <taxon>Papaver</taxon>
    </lineage>
</organism>
<name>A0AA41VNY0_PAPNU</name>
<feature type="region of interest" description="Disordered" evidence="1">
    <location>
        <begin position="1"/>
        <end position="27"/>
    </location>
</feature>
<dbReference type="AlphaFoldDB" id="A0AA41VNY0"/>